<dbReference type="AlphaFoldDB" id="A0A1I7TTG3"/>
<feature type="compositionally biased region" description="Basic and acidic residues" evidence="1">
    <location>
        <begin position="36"/>
        <end position="47"/>
    </location>
</feature>
<accession>A0A1I7TTG3</accession>
<dbReference type="Proteomes" id="UP000095282">
    <property type="component" value="Unplaced"/>
</dbReference>
<reference evidence="3" key="1">
    <citation type="submission" date="2016-11" db="UniProtKB">
        <authorList>
            <consortium name="WormBaseParasite"/>
        </authorList>
    </citation>
    <scope>IDENTIFICATION</scope>
</reference>
<name>A0A1I7TTG3_9PELO</name>
<keyword evidence="2" id="KW-1185">Reference proteome</keyword>
<evidence type="ECO:0000313" key="3">
    <source>
        <dbReference type="WBParaSite" id="Csp11.Scaffold629.g11612.t1"/>
    </source>
</evidence>
<dbReference type="WBParaSite" id="Csp11.Scaffold629.g11612.t1">
    <property type="protein sequence ID" value="Csp11.Scaffold629.g11612.t1"/>
    <property type="gene ID" value="Csp11.Scaffold629.g11612"/>
</dbReference>
<protein>
    <submittedName>
        <fullName evidence="3">Cauli_VI domain-containing protein</fullName>
    </submittedName>
</protein>
<sequence>MSSSFASNLVKGYAWHRVQKYDDGGDDESNNYHLFGRREGPRKDENPSWKTSKTSREAAYYYANRLTHHHSLNFELFIEAYDWMDEKS</sequence>
<proteinExistence type="predicted"/>
<evidence type="ECO:0000313" key="2">
    <source>
        <dbReference type="Proteomes" id="UP000095282"/>
    </source>
</evidence>
<evidence type="ECO:0000256" key="1">
    <source>
        <dbReference type="SAM" id="MobiDB-lite"/>
    </source>
</evidence>
<feature type="region of interest" description="Disordered" evidence="1">
    <location>
        <begin position="22"/>
        <end position="53"/>
    </location>
</feature>
<organism evidence="2 3">
    <name type="scientific">Caenorhabditis tropicalis</name>
    <dbReference type="NCBI Taxonomy" id="1561998"/>
    <lineage>
        <taxon>Eukaryota</taxon>
        <taxon>Metazoa</taxon>
        <taxon>Ecdysozoa</taxon>
        <taxon>Nematoda</taxon>
        <taxon>Chromadorea</taxon>
        <taxon>Rhabditida</taxon>
        <taxon>Rhabditina</taxon>
        <taxon>Rhabditomorpha</taxon>
        <taxon>Rhabditoidea</taxon>
        <taxon>Rhabditidae</taxon>
        <taxon>Peloderinae</taxon>
        <taxon>Caenorhabditis</taxon>
    </lineage>
</organism>